<evidence type="ECO:0000256" key="2">
    <source>
        <dbReference type="SAM" id="Phobius"/>
    </source>
</evidence>
<evidence type="ECO:0000313" key="4">
    <source>
        <dbReference type="EMBL" id="CAH3186392.1"/>
    </source>
</evidence>
<feature type="transmembrane region" description="Helical" evidence="2">
    <location>
        <begin position="151"/>
        <end position="168"/>
    </location>
</feature>
<evidence type="ECO:0000256" key="1">
    <source>
        <dbReference type="SAM" id="MobiDB-lite"/>
    </source>
</evidence>
<dbReference type="InterPro" id="IPR039353">
    <property type="entry name" value="TF_Adf1"/>
</dbReference>
<feature type="compositionally biased region" description="Polar residues" evidence="1">
    <location>
        <begin position="174"/>
        <end position="185"/>
    </location>
</feature>
<organism evidence="4 5">
    <name type="scientific">Porites evermanni</name>
    <dbReference type="NCBI Taxonomy" id="104178"/>
    <lineage>
        <taxon>Eukaryota</taxon>
        <taxon>Metazoa</taxon>
        <taxon>Cnidaria</taxon>
        <taxon>Anthozoa</taxon>
        <taxon>Hexacorallia</taxon>
        <taxon>Scleractinia</taxon>
        <taxon>Fungiina</taxon>
        <taxon>Poritidae</taxon>
        <taxon>Porites</taxon>
    </lineage>
</organism>
<sequence>MAAENTELNTSLFMEEEQKYPAIYNKFSTDYKNKFIRMNIWKAIGKKFSLDAAEAEKKYKNVRTTFGRYLRKKSLFHLVLMLSPLQQSSVIWIGCQTTSTNDHPLSQTCRVVIKGKMMQIMVKKQKAQTMSRTRLNMRKHQVRMTCSLKRLFLQLLILRLLLLLLMMFSQTGVQNRKGNQHQRSPNQPPRDHGPQMQGRQRTVT</sequence>
<dbReference type="PANTHER" id="PTHR12243">
    <property type="entry name" value="MADF DOMAIN TRANSCRIPTION FACTOR"/>
    <property type="match status" value="1"/>
</dbReference>
<dbReference type="Pfam" id="PF10545">
    <property type="entry name" value="MADF_DNA_bdg"/>
    <property type="match status" value="1"/>
</dbReference>
<name>A0ABN8S3T0_9CNID</name>
<keyword evidence="2" id="KW-0812">Transmembrane</keyword>
<dbReference type="PROSITE" id="PS51029">
    <property type="entry name" value="MADF"/>
    <property type="match status" value="1"/>
</dbReference>
<keyword evidence="2" id="KW-0472">Membrane</keyword>
<dbReference type="InterPro" id="IPR006578">
    <property type="entry name" value="MADF-dom"/>
</dbReference>
<comment type="caution">
    <text evidence="4">The sequence shown here is derived from an EMBL/GenBank/DDBJ whole genome shotgun (WGS) entry which is preliminary data.</text>
</comment>
<gene>
    <name evidence="4" type="ORF">PEVE_00016857</name>
</gene>
<dbReference type="EMBL" id="CALNXI010002332">
    <property type="protein sequence ID" value="CAH3186392.1"/>
    <property type="molecule type" value="Genomic_DNA"/>
</dbReference>
<reference evidence="4 5" key="1">
    <citation type="submission" date="2022-05" db="EMBL/GenBank/DDBJ databases">
        <authorList>
            <consortium name="Genoscope - CEA"/>
            <person name="William W."/>
        </authorList>
    </citation>
    <scope>NUCLEOTIDE SEQUENCE [LARGE SCALE GENOMIC DNA]</scope>
</reference>
<keyword evidence="2" id="KW-1133">Transmembrane helix</keyword>
<protein>
    <recommendedName>
        <fullName evidence="3">MADF domain-containing protein</fullName>
    </recommendedName>
</protein>
<dbReference type="Proteomes" id="UP001159427">
    <property type="component" value="Unassembled WGS sequence"/>
</dbReference>
<feature type="domain" description="MADF" evidence="3">
    <location>
        <begin position="12"/>
        <end position="106"/>
    </location>
</feature>
<keyword evidence="5" id="KW-1185">Reference proteome</keyword>
<evidence type="ECO:0000259" key="3">
    <source>
        <dbReference type="PROSITE" id="PS51029"/>
    </source>
</evidence>
<dbReference type="PANTHER" id="PTHR12243:SF67">
    <property type="entry name" value="COREPRESSOR OF PANGOLIN, ISOFORM A-RELATED"/>
    <property type="match status" value="1"/>
</dbReference>
<proteinExistence type="predicted"/>
<accession>A0ABN8S3T0</accession>
<feature type="region of interest" description="Disordered" evidence="1">
    <location>
        <begin position="174"/>
        <end position="204"/>
    </location>
</feature>
<evidence type="ECO:0000313" key="5">
    <source>
        <dbReference type="Proteomes" id="UP001159427"/>
    </source>
</evidence>